<keyword evidence="1" id="KW-1133">Transmembrane helix</keyword>
<keyword evidence="1" id="KW-0812">Transmembrane</keyword>
<dbReference type="EMBL" id="JAACNH010001329">
    <property type="protein sequence ID" value="KAG8430207.1"/>
    <property type="molecule type" value="Genomic_DNA"/>
</dbReference>
<dbReference type="AlphaFoldDB" id="A0A8T2IES7"/>
<sequence length="93" mass="10749">MFRSVVPFEYRQGGTPLFTLFFPELFIYFFPPAISQDGRCVAIFVVVIQDPCYLLYLFVSLTVLPHVFSIYLAKRIVGTLRCWFQLCLHAGTC</sequence>
<evidence type="ECO:0000256" key="1">
    <source>
        <dbReference type="SAM" id="Phobius"/>
    </source>
</evidence>
<proteinExistence type="predicted"/>
<keyword evidence="3" id="KW-1185">Reference proteome</keyword>
<gene>
    <name evidence="2" type="ORF">GDO86_018250</name>
</gene>
<name>A0A8T2IES7_9PIPI</name>
<protein>
    <submittedName>
        <fullName evidence="2">Uncharacterized protein</fullName>
    </submittedName>
</protein>
<reference evidence="2" key="1">
    <citation type="thesis" date="2020" institute="ProQuest LLC" country="789 East Eisenhower Parkway, Ann Arbor, MI, USA">
        <title>Comparative Genomics and Chromosome Evolution.</title>
        <authorList>
            <person name="Mudd A.B."/>
        </authorList>
    </citation>
    <scope>NUCLEOTIDE SEQUENCE</scope>
    <source>
        <strain evidence="2">Female2</strain>
        <tissue evidence="2">Blood</tissue>
    </source>
</reference>
<dbReference type="Proteomes" id="UP000812440">
    <property type="component" value="Unassembled WGS sequence"/>
</dbReference>
<organism evidence="2 3">
    <name type="scientific">Hymenochirus boettgeri</name>
    <name type="common">Congo dwarf clawed frog</name>
    <dbReference type="NCBI Taxonomy" id="247094"/>
    <lineage>
        <taxon>Eukaryota</taxon>
        <taxon>Metazoa</taxon>
        <taxon>Chordata</taxon>
        <taxon>Craniata</taxon>
        <taxon>Vertebrata</taxon>
        <taxon>Euteleostomi</taxon>
        <taxon>Amphibia</taxon>
        <taxon>Batrachia</taxon>
        <taxon>Anura</taxon>
        <taxon>Pipoidea</taxon>
        <taxon>Pipidae</taxon>
        <taxon>Pipinae</taxon>
        <taxon>Hymenochirus</taxon>
    </lineage>
</organism>
<evidence type="ECO:0000313" key="3">
    <source>
        <dbReference type="Proteomes" id="UP000812440"/>
    </source>
</evidence>
<evidence type="ECO:0000313" key="2">
    <source>
        <dbReference type="EMBL" id="KAG8430207.1"/>
    </source>
</evidence>
<keyword evidence="1" id="KW-0472">Membrane</keyword>
<comment type="caution">
    <text evidence="2">The sequence shown here is derived from an EMBL/GenBank/DDBJ whole genome shotgun (WGS) entry which is preliminary data.</text>
</comment>
<feature type="transmembrane region" description="Helical" evidence="1">
    <location>
        <begin position="53"/>
        <end position="73"/>
    </location>
</feature>
<accession>A0A8T2IES7</accession>